<feature type="transmembrane region" description="Helical" evidence="1">
    <location>
        <begin position="60"/>
        <end position="83"/>
    </location>
</feature>
<keyword evidence="1" id="KW-1133">Transmembrane helix</keyword>
<feature type="signal peptide" evidence="2">
    <location>
        <begin position="1"/>
        <end position="18"/>
    </location>
</feature>
<dbReference type="EMBL" id="JAAAIL010004959">
    <property type="protein sequence ID" value="KAG0247152.1"/>
    <property type="molecule type" value="Genomic_DNA"/>
</dbReference>
<keyword evidence="4" id="KW-1185">Reference proteome</keyword>
<organism evidence="3 4">
    <name type="scientific">Linnemannia exigua</name>
    <dbReference type="NCBI Taxonomy" id="604196"/>
    <lineage>
        <taxon>Eukaryota</taxon>
        <taxon>Fungi</taxon>
        <taxon>Fungi incertae sedis</taxon>
        <taxon>Mucoromycota</taxon>
        <taxon>Mortierellomycotina</taxon>
        <taxon>Mortierellomycetes</taxon>
        <taxon>Mortierellales</taxon>
        <taxon>Mortierellaceae</taxon>
        <taxon>Linnemannia</taxon>
    </lineage>
</organism>
<dbReference type="Proteomes" id="UP001194580">
    <property type="component" value="Unassembled WGS sequence"/>
</dbReference>
<dbReference type="Gene3D" id="1.20.1250.20">
    <property type="entry name" value="MFS general substrate transporter like domains"/>
    <property type="match status" value="1"/>
</dbReference>
<feature type="transmembrane region" description="Helical" evidence="1">
    <location>
        <begin position="95"/>
        <end position="114"/>
    </location>
</feature>
<accession>A0AAD4CZD3</accession>
<protein>
    <recommendedName>
        <fullName evidence="5">Monocarboxylate transporter</fullName>
    </recommendedName>
</protein>
<dbReference type="SUPFAM" id="SSF103473">
    <property type="entry name" value="MFS general substrate transporter"/>
    <property type="match status" value="1"/>
</dbReference>
<dbReference type="GO" id="GO:0008028">
    <property type="term" value="F:monocarboxylic acid transmembrane transporter activity"/>
    <property type="evidence" value="ECO:0007669"/>
    <property type="project" value="TreeGrafter"/>
</dbReference>
<keyword evidence="2" id="KW-0732">Signal</keyword>
<reference evidence="3" key="1">
    <citation type="journal article" date="2020" name="Fungal Divers.">
        <title>Resolving the Mortierellaceae phylogeny through synthesis of multi-gene phylogenetics and phylogenomics.</title>
        <authorList>
            <person name="Vandepol N."/>
            <person name="Liber J."/>
            <person name="Desiro A."/>
            <person name="Na H."/>
            <person name="Kennedy M."/>
            <person name="Barry K."/>
            <person name="Grigoriev I.V."/>
            <person name="Miller A.N."/>
            <person name="O'Donnell K."/>
            <person name="Stajich J.E."/>
            <person name="Bonito G."/>
        </authorList>
    </citation>
    <scope>NUCLEOTIDE SEQUENCE</scope>
    <source>
        <strain evidence="3">NRRL 28262</strain>
    </source>
</reference>
<evidence type="ECO:0000313" key="4">
    <source>
        <dbReference type="Proteomes" id="UP001194580"/>
    </source>
</evidence>
<dbReference type="InterPro" id="IPR036259">
    <property type="entry name" value="MFS_trans_sf"/>
</dbReference>
<evidence type="ECO:0008006" key="5">
    <source>
        <dbReference type="Google" id="ProtNLM"/>
    </source>
</evidence>
<gene>
    <name evidence="3" type="ORF">BGZ95_008947</name>
</gene>
<evidence type="ECO:0000256" key="1">
    <source>
        <dbReference type="SAM" id="Phobius"/>
    </source>
</evidence>
<comment type="caution">
    <text evidence="3">The sequence shown here is derived from an EMBL/GenBank/DDBJ whole genome shotgun (WGS) entry which is preliminary data.</text>
</comment>
<evidence type="ECO:0000256" key="2">
    <source>
        <dbReference type="SAM" id="SignalP"/>
    </source>
</evidence>
<name>A0AAD4CZD3_9FUNG</name>
<feature type="chain" id="PRO_5042066716" description="Monocarboxylate transporter" evidence="2">
    <location>
        <begin position="19"/>
        <end position="115"/>
    </location>
</feature>
<keyword evidence="1" id="KW-0472">Membrane</keyword>
<dbReference type="InterPro" id="IPR050327">
    <property type="entry name" value="Proton-linked_MCT"/>
</dbReference>
<dbReference type="AlphaFoldDB" id="A0AAD4CZD3"/>
<proteinExistence type="predicted"/>
<dbReference type="PANTHER" id="PTHR11360">
    <property type="entry name" value="MONOCARBOXYLATE TRANSPORTER"/>
    <property type="match status" value="1"/>
</dbReference>
<feature type="non-terminal residue" evidence="3">
    <location>
        <position position="115"/>
    </location>
</feature>
<evidence type="ECO:0000313" key="3">
    <source>
        <dbReference type="EMBL" id="KAG0247152.1"/>
    </source>
</evidence>
<sequence length="115" mass="12758">MLVIAAAHVVLLIPASLSYRTRRETGRQRAKRINQFGPRKGESFDGKKRKFIDITIMKDIRFSLLFVAGVFVMSGYFTPFVFISSYATQYGVDKSTAALMVGLMNGASAVGRIVM</sequence>
<dbReference type="PANTHER" id="PTHR11360:SF286">
    <property type="entry name" value="GH22266P"/>
    <property type="match status" value="1"/>
</dbReference>
<keyword evidence="1" id="KW-0812">Transmembrane</keyword>